<organism evidence="2 3">
    <name type="scientific">Novosphingobium organovorum</name>
    <dbReference type="NCBI Taxonomy" id="2930092"/>
    <lineage>
        <taxon>Bacteria</taxon>
        <taxon>Pseudomonadati</taxon>
        <taxon>Pseudomonadota</taxon>
        <taxon>Alphaproteobacteria</taxon>
        <taxon>Sphingomonadales</taxon>
        <taxon>Sphingomonadaceae</taxon>
        <taxon>Novosphingobium</taxon>
    </lineage>
</organism>
<keyword evidence="3" id="KW-1185">Reference proteome</keyword>
<evidence type="ECO:0000313" key="3">
    <source>
        <dbReference type="Proteomes" id="UP001162881"/>
    </source>
</evidence>
<feature type="region of interest" description="Disordered" evidence="1">
    <location>
        <begin position="152"/>
        <end position="180"/>
    </location>
</feature>
<protein>
    <submittedName>
        <fullName evidence="2">DUF177 domain-containing protein</fullName>
    </submittedName>
</protein>
<gene>
    <name evidence="2" type="ORF">MTR62_14265</name>
</gene>
<accession>A0ABT0BFP4</accession>
<dbReference type="RefSeq" id="WP_244022042.1">
    <property type="nucleotide sequence ID" value="NZ_JALHLF010000063.1"/>
</dbReference>
<name>A0ABT0BFP4_9SPHN</name>
<comment type="caution">
    <text evidence="2">The sequence shown here is derived from an EMBL/GenBank/DDBJ whole genome shotgun (WGS) entry which is preliminary data.</text>
</comment>
<proteinExistence type="predicted"/>
<dbReference type="Proteomes" id="UP001162881">
    <property type="component" value="Unassembled WGS sequence"/>
</dbReference>
<dbReference type="Pfam" id="PF02620">
    <property type="entry name" value="YceD"/>
    <property type="match status" value="1"/>
</dbReference>
<evidence type="ECO:0000313" key="2">
    <source>
        <dbReference type="EMBL" id="MCJ2183849.1"/>
    </source>
</evidence>
<sequence length="180" mass="19179">MSASEPAAPAASPEFSRLIDVRQVEGLSPTLEANAAERAALARRFGLVRIDTLTARLDLSRKDRTVFVSGTLEASWVQTCAISADELPVSVREPVEVRFVPQLTDYAPDAEIELEADDLDEIEYTGTHVDLGEAVAQSMALAIDPYLTGPNAEKARSEAGLTAPEDNSPFAALKGLKPGG</sequence>
<evidence type="ECO:0000256" key="1">
    <source>
        <dbReference type="SAM" id="MobiDB-lite"/>
    </source>
</evidence>
<reference evidence="2" key="1">
    <citation type="submission" date="2022-03" db="EMBL/GenBank/DDBJ databases">
        <title>Identification of a novel bacterium isolated from mangrove sediments.</title>
        <authorList>
            <person name="Pan X."/>
        </authorList>
    </citation>
    <scope>NUCLEOTIDE SEQUENCE</scope>
    <source>
        <strain evidence="2">B1949</strain>
    </source>
</reference>
<dbReference type="InterPro" id="IPR003772">
    <property type="entry name" value="YceD"/>
</dbReference>
<dbReference type="EMBL" id="JALHLF010000063">
    <property type="protein sequence ID" value="MCJ2183849.1"/>
    <property type="molecule type" value="Genomic_DNA"/>
</dbReference>